<gene>
    <name evidence="2" type="ORF">GCM10010439_41000</name>
</gene>
<evidence type="ECO:0000256" key="1">
    <source>
        <dbReference type="SAM" id="MobiDB-lite"/>
    </source>
</evidence>
<evidence type="ECO:0000313" key="3">
    <source>
        <dbReference type="Proteomes" id="UP001501842"/>
    </source>
</evidence>
<comment type="caution">
    <text evidence="2">The sequence shown here is derived from an EMBL/GenBank/DDBJ whole genome shotgun (WGS) entry which is preliminary data.</text>
</comment>
<keyword evidence="3" id="KW-1185">Reference proteome</keyword>
<dbReference type="EMBL" id="BAAATZ010000016">
    <property type="protein sequence ID" value="GAA2729759.1"/>
    <property type="molecule type" value="Genomic_DNA"/>
</dbReference>
<proteinExistence type="predicted"/>
<evidence type="ECO:0008006" key="4">
    <source>
        <dbReference type="Google" id="ProtNLM"/>
    </source>
</evidence>
<sequence length="118" mass="12423">MALVSSFNTEAAAPGTSSSTTADPDKVLTSAKDDTAYARLEVVGKKVEVFAAAPGNTKVVLDGELVQGDVRKIIWKDLSLTISDSSAVRVFVGGERFPLPAKQRVTIEFVEGKPSIVG</sequence>
<feature type="compositionally biased region" description="Low complexity" evidence="1">
    <location>
        <begin position="9"/>
        <end position="22"/>
    </location>
</feature>
<accession>A0ABP6GR52</accession>
<dbReference type="Proteomes" id="UP001501842">
    <property type="component" value="Unassembled WGS sequence"/>
</dbReference>
<organism evidence="2 3">
    <name type="scientific">Actinocorallia aurantiaca</name>
    <dbReference type="NCBI Taxonomy" id="46204"/>
    <lineage>
        <taxon>Bacteria</taxon>
        <taxon>Bacillati</taxon>
        <taxon>Actinomycetota</taxon>
        <taxon>Actinomycetes</taxon>
        <taxon>Streptosporangiales</taxon>
        <taxon>Thermomonosporaceae</taxon>
        <taxon>Actinocorallia</taxon>
    </lineage>
</organism>
<feature type="region of interest" description="Disordered" evidence="1">
    <location>
        <begin position="1"/>
        <end position="27"/>
    </location>
</feature>
<reference evidence="3" key="1">
    <citation type="journal article" date="2019" name="Int. J. Syst. Evol. Microbiol.">
        <title>The Global Catalogue of Microorganisms (GCM) 10K type strain sequencing project: providing services to taxonomists for standard genome sequencing and annotation.</title>
        <authorList>
            <consortium name="The Broad Institute Genomics Platform"/>
            <consortium name="The Broad Institute Genome Sequencing Center for Infectious Disease"/>
            <person name="Wu L."/>
            <person name="Ma J."/>
        </authorList>
    </citation>
    <scope>NUCLEOTIDE SEQUENCE [LARGE SCALE GENOMIC DNA]</scope>
    <source>
        <strain evidence="3">JCM 8201</strain>
    </source>
</reference>
<protein>
    <recommendedName>
        <fullName evidence="4">DUF4115 domain-containing protein</fullName>
    </recommendedName>
</protein>
<evidence type="ECO:0000313" key="2">
    <source>
        <dbReference type="EMBL" id="GAA2729759.1"/>
    </source>
</evidence>
<name>A0ABP6GR52_9ACTN</name>